<feature type="compositionally biased region" description="Polar residues" evidence="1">
    <location>
        <begin position="18"/>
        <end position="27"/>
    </location>
</feature>
<keyword evidence="3" id="KW-1185">Reference proteome</keyword>
<evidence type="ECO:0000313" key="2">
    <source>
        <dbReference type="EnsemblMetazoa" id="AMEM008267-PA"/>
    </source>
</evidence>
<feature type="region of interest" description="Disordered" evidence="1">
    <location>
        <begin position="1"/>
        <end position="27"/>
    </location>
</feature>
<name>A0A182V3K1_ANOME</name>
<sequence>MHSCRHRESPGMFVHHPTSPTDTSNDANCGTTVSKSPTYLVGDGLEQHVDPIVGSATCSGFCRSSITILPGAVPDEKDQFSATSVRSSQLCDICIALCISRSWFTSRLLLTSAHSSCRSCDIRGVRRGPGVPAPPPLPPRPGLALPFEMTASGLKLAENRRTRGVKMFENDVGSDSL</sequence>
<evidence type="ECO:0000256" key="1">
    <source>
        <dbReference type="SAM" id="MobiDB-lite"/>
    </source>
</evidence>
<dbReference type="VEuPathDB" id="VectorBase:AMEM008267"/>
<evidence type="ECO:0000313" key="3">
    <source>
        <dbReference type="Proteomes" id="UP000075903"/>
    </source>
</evidence>
<reference evidence="2" key="1">
    <citation type="submission" date="2020-05" db="UniProtKB">
        <authorList>
            <consortium name="EnsemblMetazoa"/>
        </authorList>
    </citation>
    <scope>IDENTIFICATION</scope>
    <source>
        <strain evidence="2">MAF</strain>
    </source>
</reference>
<proteinExistence type="predicted"/>
<accession>A0A182V3K1</accession>
<dbReference type="Proteomes" id="UP000075903">
    <property type="component" value="Unassembled WGS sequence"/>
</dbReference>
<dbReference type="EnsemblMetazoa" id="AMEM008267-RA">
    <property type="protein sequence ID" value="AMEM008267-PA"/>
    <property type="gene ID" value="AMEM008267"/>
</dbReference>
<protein>
    <submittedName>
        <fullName evidence="2">Uncharacterized protein</fullName>
    </submittedName>
</protein>
<dbReference type="AlphaFoldDB" id="A0A182V3K1"/>
<organism evidence="2 3">
    <name type="scientific">Anopheles merus</name>
    <name type="common">Mosquito</name>
    <dbReference type="NCBI Taxonomy" id="30066"/>
    <lineage>
        <taxon>Eukaryota</taxon>
        <taxon>Metazoa</taxon>
        <taxon>Ecdysozoa</taxon>
        <taxon>Arthropoda</taxon>
        <taxon>Hexapoda</taxon>
        <taxon>Insecta</taxon>
        <taxon>Pterygota</taxon>
        <taxon>Neoptera</taxon>
        <taxon>Endopterygota</taxon>
        <taxon>Diptera</taxon>
        <taxon>Nematocera</taxon>
        <taxon>Culicoidea</taxon>
        <taxon>Culicidae</taxon>
        <taxon>Anophelinae</taxon>
        <taxon>Anopheles</taxon>
    </lineage>
</organism>